<keyword evidence="4" id="KW-0862">Zinc</keyword>
<accession>A0A087U8X3</accession>
<evidence type="ECO:0000313" key="8">
    <source>
        <dbReference type="Proteomes" id="UP000054359"/>
    </source>
</evidence>
<dbReference type="PANTHER" id="PTHR13340:SF2">
    <property type="entry name" value="GATA ZINC FINGER DOMAIN-CONTAINING PROTEIN 1"/>
    <property type="match status" value="1"/>
</dbReference>
<dbReference type="GO" id="GO:0006325">
    <property type="term" value="P:chromatin organization"/>
    <property type="evidence" value="ECO:0007669"/>
    <property type="project" value="TreeGrafter"/>
</dbReference>
<dbReference type="GO" id="GO:0008270">
    <property type="term" value="F:zinc ion binding"/>
    <property type="evidence" value="ECO:0007669"/>
    <property type="project" value="UniProtKB-KW"/>
</dbReference>
<evidence type="ECO:0000313" key="7">
    <source>
        <dbReference type="EMBL" id="KFM73812.1"/>
    </source>
</evidence>
<reference evidence="7 8" key="1">
    <citation type="submission" date="2013-11" db="EMBL/GenBank/DDBJ databases">
        <title>Genome sequencing of Stegodyphus mimosarum.</title>
        <authorList>
            <person name="Bechsgaard J."/>
        </authorList>
    </citation>
    <scope>NUCLEOTIDE SEQUENCE [LARGE SCALE GENOMIC DNA]</scope>
</reference>
<evidence type="ECO:0000256" key="6">
    <source>
        <dbReference type="SAM" id="MobiDB-lite"/>
    </source>
</evidence>
<comment type="subcellular location">
    <subcellularLocation>
        <location evidence="1">Nucleus</location>
    </subcellularLocation>
</comment>
<keyword evidence="8" id="KW-1185">Reference proteome</keyword>
<keyword evidence="2" id="KW-0479">Metal-binding</keyword>
<dbReference type="OMA" id="IWTRVGP"/>
<organism evidence="7 8">
    <name type="scientific">Stegodyphus mimosarum</name>
    <name type="common">African social velvet spider</name>
    <dbReference type="NCBI Taxonomy" id="407821"/>
    <lineage>
        <taxon>Eukaryota</taxon>
        <taxon>Metazoa</taxon>
        <taxon>Ecdysozoa</taxon>
        <taxon>Arthropoda</taxon>
        <taxon>Chelicerata</taxon>
        <taxon>Arachnida</taxon>
        <taxon>Araneae</taxon>
        <taxon>Araneomorphae</taxon>
        <taxon>Entelegynae</taxon>
        <taxon>Eresoidea</taxon>
        <taxon>Eresidae</taxon>
        <taxon>Stegodyphus</taxon>
    </lineage>
</organism>
<dbReference type="Proteomes" id="UP000054359">
    <property type="component" value="Unassembled WGS sequence"/>
</dbReference>
<keyword evidence="3" id="KW-0863">Zinc-finger</keyword>
<dbReference type="AlphaFoldDB" id="A0A087U8X3"/>
<dbReference type="EMBL" id="KK118773">
    <property type="protein sequence ID" value="KFM73812.1"/>
    <property type="molecule type" value="Genomic_DNA"/>
</dbReference>
<evidence type="ECO:0000256" key="5">
    <source>
        <dbReference type="ARBA" id="ARBA00023242"/>
    </source>
</evidence>
<dbReference type="STRING" id="407821.A0A087U8X3"/>
<evidence type="ECO:0000256" key="4">
    <source>
        <dbReference type="ARBA" id="ARBA00022833"/>
    </source>
</evidence>
<feature type="compositionally biased region" description="Basic and acidic residues" evidence="6">
    <location>
        <begin position="1"/>
        <end position="19"/>
    </location>
</feature>
<dbReference type="InterPro" id="IPR039050">
    <property type="entry name" value="GATAD1"/>
</dbReference>
<sequence length="189" mass="21404">MEKAKMESGSDSLSDERKVVHSKRLNSKNVSKTPAKSRRIIFKKNRPIKSLRAISTPINSERLYYKGSYFTRGDVVSLVDASGRVYYAQVRGFLQDQFCEKSAVITWLLPTQGSPKDRFDPATYILGPEEDIPRNLDCIEFVCHAPSEYFKAKRSPYPELPSKPEIGVMWTKSGPKIIPLPLTELSDSD</sequence>
<name>A0A087U8X3_STEMI</name>
<keyword evidence="5" id="KW-0539">Nucleus</keyword>
<evidence type="ECO:0000256" key="3">
    <source>
        <dbReference type="ARBA" id="ARBA00022771"/>
    </source>
</evidence>
<protein>
    <submittedName>
        <fullName evidence="7">GATA zinc finger domain-containing protein 1</fullName>
    </submittedName>
</protein>
<dbReference type="OrthoDB" id="9994231at2759"/>
<dbReference type="PANTHER" id="PTHR13340">
    <property type="entry name" value="GATA ZINC FINGER DOMAIN-CONTAINING"/>
    <property type="match status" value="1"/>
</dbReference>
<gene>
    <name evidence="7" type="ORF">X975_22994</name>
</gene>
<feature type="region of interest" description="Disordered" evidence="6">
    <location>
        <begin position="1"/>
        <end position="36"/>
    </location>
</feature>
<dbReference type="GO" id="GO:0005634">
    <property type="term" value="C:nucleus"/>
    <property type="evidence" value="ECO:0007669"/>
    <property type="project" value="UniProtKB-SubCell"/>
</dbReference>
<feature type="non-terminal residue" evidence="7">
    <location>
        <position position="189"/>
    </location>
</feature>
<proteinExistence type="predicted"/>
<evidence type="ECO:0000256" key="1">
    <source>
        <dbReference type="ARBA" id="ARBA00004123"/>
    </source>
</evidence>
<evidence type="ECO:0000256" key="2">
    <source>
        <dbReference type="ARBA" id="ARBA00022723"/>
    </source>
</evidence>